<organism evidence="2 3">
    <name type="scientific">Delitschia confertaspora ATCC 74209</name>
    <dbReference type="NCBI Taxonomy" id="1513339"/>
    <lineage>
        <taxon>Eukaryota</taxon>
        <taxon>Fungi</taxon>
        <taxon>Dikarya</taxon>
        <taxon>Ascomycota</taxon>
        <taxon>Pezizomycotina</taxon>
        <taxon>Dothideomycetes</taxon>
        <taxon>Pleosporomycetidae</taxon>
        <taxon>Pleosporales</taxon>
        <taxon>Delitschiaceae</taxon>
        <taxon>Delitschia</taxon>
    </lineage>
</organism>
<sequence>MGIIRRPLARDVLALSNCTQRPFSLSSRQLEDSPSNASSTPDASSTPRLNRQVRSREAFKRLSNLPGTSTSPSGEQTSSSASSNGPRFHFPGRTSTNTPPPGSKLLTRRAPPPGTLARAPPTLRLSRDPGASRPTGVGPNLRGRDGKAPRPAWDQGNSNRPDRPKRTQEKKPVMPKQEEESKEDKVEDDLNNGMVQTLLRLQRKEWDRSTYQPIYSSKEKLDELVDIGNTLFKGEKPEKEKKKTRLDYVLGIQNMHGA</sequence>
<feature type="region of interest" description="Disordered" evidence="1">
    <location>
        <begin position="22"/>
        <end position="190"/>
    </location>
</feature>
<name>A0A9P4JDP7_9PLEO</name>
<gene>
    <name evidence="2" type="ORF">GQ43DRAFT_444417</name>
</gene>
<feature type="compositionally biased region" description="Basic and acidic residues" evidence="1">
    <location>
        <begin position="160"/>
        <end position="185"/>
    </location>
</feature>
<dbReference type="AlphaFoldDB" id="A0A9P4JDP7"/>
<comment type="caution">
    <text evidence="2">The sequence shown here is derived from an EMBL/GenBank/DDBJ whole genome shotgun (WGS) entry which is preliminary data.</text>
</comment>
<dbReference type="Proteomes" id="UP000799536">
    <property type="component" value="Unassembled WGS sequence"/>
</dbReference>
<keyword evidence="3" id="KW-1185">Reference proteome</keyword>
<evidence type="ECO:0000313" key="2">
    <source>
        <dbReference type="EMBL" id="KAF2197235.1"/>
    </source>
</evidence>
<feature type="compositionally biased region" description="Polar residues" evidence="1">
    <location>
        <begin position="22"/>
        <end position="49"/>
    </location>
</feature>
<evidence type="ECO:0000313" key="3">
    <source>
        <dbReference type="Proteomes" id="UP000799536"/>
    </source>
</evidence>
<feature type="compositionally biased region" description="Low complexity" evidence="1">
    <location>
        <begin position="67"/>
        <end position="85"/>
    </location>
</feature>
<evidence type="ECO:0000256" key="1">
    <source>
        <dbReference type="SAM" id="MobiDB-lite"/>
    </source>
</evidence>
<proteinExistence type="predicted"/>
<dbReference type="EMBL" id="ML994260">
    <property type="protein sequence ID" value="KAF2197235.1"/>
    <property type="molecule type" value="Genomic_DNA"/>
</dbReference>
<accession>A0A9P4JDP7</accession>
<protein>
    <submittedName>
        <fullName evidence="2">Uncharacterized protein</fullName>
    </submittedName>
</protein>
<dbReference type="OrthoDB" id="3797824at2759"/>
<reference evidence="2" key="1">
    <citation type="journal article" date="2020" name="Stud. Mycol.">
        <title>101 Dothideomycetes genomes: a test case for predicting lifestyles and emergence of pathogens.</title>
        <authorList>
            <person name="Haridas S."/>
            <person name="Albert R."/>
            <person name="Binder M."/>
            <person name="Bloem J."/>
            <person name="Labutti K."/>
            <person name="Salamov A."/>
            <person name="Andreopoulos B."/>
            <person name="Baker S."/>
            <person name="Barry K."/>
            <person name="Bills G."/>
            <person name="Bluhm B."/>
            <person name="Cannon C."/>
            <person name="Castanera R."/>
            <person name="Culley D."/>
            <person name="Daum C."/>
            <person name="Ezra D."/>
            <person name="Gonzalez J."/>
            <person name="Henrissat B."/>
            <person name="Kuo A."/>
            <person name="Liang C."/>
            <person name="Lipzen A."/>
            <person name="Lutzoni F."/>
            <person name="Magnuson J."/>
            <person name="Mondo S."/>
            <person name="Nolan M."/>
            <person name="Ohm R."/>
            <person name="Pangilinan J."/>
            <person name="Park H.-J."/>
            <person name="Ramirez L."/>
            <person name="Alfaro M."/>
            <person name="Sun H."/>
            <person name="Tritt A."/>
            <person name="Yoshinaga Y."/>
            <person name="Zwiers L.-H."/>
            <person name="Turgeon B."/>
            <person name="Goodwin S."/>
            <person name="Spatafora J."/>
            <person name="Crous P."/>
            <person name="Grigoriev I."/>
        </authorList>
    </citation>
    <scope>NUCLEOTIDE SEQUENCE</scope>
    <source>
        <strain evidence="2">ATCC 74209</strain>
    </source>
</reference>